<dbReference type="Pfam" id="PF00075">
    <property type="entry name" value="RNase_H"/>
    <property type="match status" value="1"/>
</dbReference>
<evidence type="ECO:0000259" key="2">
    <source>
        <dbReference type="PROSITE" id="PS50879"/>
    </source>
</evidence>
<gene>
    <name evidence="3" type="ORF">PENARI_c033G00531</name>
</gene>
<dbReference type="EMBL" id="LXJU01000033">
    <property type="protein sequence ID" value="OGE48040.1"/>
    <property type="molecule type" value="Genomic_DNA"/>
</dbReference>
<dbReference type="RefSeq" id="XP_022483496.1">
    <property type="nucleotide sequence ID" value="XM_022636614.1"/>
</dbReference>
<reference evidence="3 4" key="1">
    <citation type="journal article" date="2016" name="Sci. Rep.">
        <title>Penicillium arizonense, a new, genome sequenced fungal species, reveals a high chemical diversity in secreted metabolites.</title>
        <authorList>
            <person name="Grijseels S."/>
            <person name="Nielsen J.C."/>
            <person name="Randelovic M."/>
            <person name="Nielsen J."/>
            <person name="Nielsen K.F."/>
            <person name="Workman M."/>
            <person name="Frisvad J.C."/>
        </authorList>
    </citation>
    <scope>NUCLEOTIDE SEQUENCE [LARGE SCALE GENOMIC DNA]</scope>
    <source>
        <strain evidence="3 4">CBS 141311</strain>
    </source>
</reference>
<keyword evidence="4" id="KW-1185">Reference proteome</keyword>
<accession>A0A1F5L4Y3</accession>
<feature type="region of interest" description="Disordered" evidence="1">
    <location>
        <begin position="174"/>
        <end position="247"/>
    </location>
</feature>
<name>A0A1F5L4Y3_PENAI</name>
<sequence>MGIKGCICTATWVRRVSCFIEPSKAAFATHESILKDKRTQKDTASLIYTDGSGFEGHIGAAAVNIHDGDTVISDRRHLGRRASPRDNKDMPTPTKAREVILFSDSQAAIQAVQSPQRPSGQYALTNIYKHVRTLRSRYSTNVTLHWIPAHAGVSGNEPADGSAKCAALEVAEGATSGADKTDHPACSRGKTDGPRAHPGALEEAVGERGDRSAHKARSGMAEQEGLTSKEVDSDKCPCGEGSSQTPKHVSLQCQTFGDLRKPLFRTRWQSATLPNTCTKPAYLLSFTIHEQEESDDEAEDLNLEVMEQNPEDARHYPMLATTFEEGESLIQLFEYTVSDWPDALNGVDQQNTQLRMK</sequence>
<dbReference type="OrthoDB" id="4368687at2759"/>
<dbReference type="InterPro" id="IPR012337">
    <property type="entry name" value="RNaseH-like_sf"/>
</dbReference>
<protein>
    <recommendedName>
        <fullName evidence="2">RNase H type-1 domain-containing protein</fullName>
    </recommendedName>
</protein>
<evidence type="ECO:0000256" key="1">
    <source>
        <dbReference type="SAM" id="MobiDB-lite"/>
    </source>
</evidence>
<organism evidence="3 4">
    <name type="scientific">Penicillium arizonense</name>
    <dbReference type="NCBI Taxonomy" id="1835702"/>
    <lineage>
        <taxon>Eukaryota</taxon>
        <taxon>Fungi</taxon>
        <taxon>Dikarya</taxon>
        <taxon>Ascomycota</taxon>
        <taxon>Pezizomycotina</taxon>
        <taxon>Eurotiomycetes</taxon>
        <taxon>Eurotiomycetidae</taxon>
        <taxon>Eurotiales</taxon>
        <taxon>Aspergillaceae</taxon>
        <taxon>Penicillium</taxon>
    </lineage>
</organism>
<feature type="compositionally biased region" description="Basic and acidic residues" evidence="1">
    <location>
        <begin position="179"/>
        <end position="195"/>
    </location>
</feature>
<dbReference type="GO" id="GO:0004523">
    <property type="term" value="F:RNA-DNA hybrid ribonuclease activity"/>
    <property type="evidence" value="ECO:0007669"/>
    <property type="project" value="InterPro"/>
</dbReference>
<feature type="domain" description="RNase H type-1" evidence="2">
    <location>
        <begin position="41"/>
        <end position="168"/>
    </location>
</feature>
<dbReference type="Gene3D" id="3.30.420.10">
    <property type="entry name" value="Ribonuclease H-like superfamily/Ribonuclease H"/>
    <property type="match status" value="1"/>
</dbReference>
<dbReference type="CDD" id="cd09276">
    <property type="entry name" value="Rnase_HI_RT_non_LTR"/>
    <property type="match status" value="1"/>
</dbReference>
<dbReference type="Proteomes" id="UP000177622">
    <property type="component" value="Unassembled WGS sequence"/>
</dbReference>
<dbReference type="GO" id="GO:0003676">
    <property type="term" value="F:nucleic acid binding"/>
    <property type="evidence" value="ECO:0007669"/>
    <property type="project" value="InterPro"/>
</dbReference>
<evidence type="ECO:0000313" key="4">
    <source>
        <dbReference type="Proteomes" id="UP000177622"/>
    </source>
</evidence>
<comment type="caution">
    <text evidence="3">The sequence shown here is derived from an EMBL/GenBank/DDBJ whole genome shotgun (WGS) entry which is preliminary data.</text>
</comment>
<dbReference type="SUPFAM" id="SSF53098">
    <property type="entry name" value="Ribonuclease H-like"/>
    <property type="match status" value="1"/>
</dbReference>
<dbReference type="InterPro" id="IPR036397">
    <property type="entry name" value="RNaseH_sf"/>
</dbReference>
<dbReference type="InterPro" id="IPR002156">
    <property type="entry name" value="RNaseH_domain"/>
</dbReference>
<feature type="compositionally biased region" description="Basic and acidic residues" evidence="1">
    <location>
        <begin position="227"/>
        <end position="237"/>
    </location>
</feature>
<dbReference type="GeneID" id="34581348"/>
<evidence type="ECO:0000313" key="3">
    <source>
        <dbReference type="EMBL" id="OGE48040.1"/>
    </source>
</evidence>
<dbReference type="STRING" id="1835702.A0A1F5L4Y3"/>
<proteinExistence type="predicted"/>
<dbReference type="AlphaFoldDB" id="A0A1F5L4Y3"/>
<dbReference type="PROSITE" id="PS50879">
    <property type="entry name" value="RNASE_H_1"/>
    <property type="match status" value="1"/>
</dbReference>